<gene>
    <name evidence="2" type="ORF">GCM10007036_38890</name>
</gene>
<evidence type="ECO:0000313" key="3">
    <source>
        <dbReference type="Proteomes" id="UP000603912"/>
    </source>
</evidence>
<dbReference type="Pfam" id="PF00583">
    <property type="entry name" value="Acetyltransf_1"/>
    <property type="match status" value="1"/>
</dbReference>
<dbReference type="InterPro" id="IPR000182">
    <property type="entry name" value="GNAT_dom"/>
</dbReference>
<evidence type="ECO:0000259" key="1">
    <source>
        <dbReference type="PROSITE" id="PS51186"/>
    </source>
</evidence>
<feature type="domain" description="N-acetyltransferase" evidence="1">
    <location>
        <begin position="45"/>
        <end position="201"/>
    </location>
</feature>
<reference evidence="2" key="1">
    <citation type="journal article" date="2014" name="Int. J. Syst. Evol. Microbiol.">
        <title>Complete genome sequence of Corynebacterium casei LMG S-19264T (=DSM 44701T), isolated from a smear-ripened cheese.</title>
        <authorList>
            <consortium name="US DOE Joint Genome Institute (JGI-PGF)"/>
            <person name="Walter F."/>
            <person name="Albersmeier A."/>
            <person name="Kalinowski J."/>
            <person name="Ruckert C."/>
        </authorList>
    </citation>
    <scope>NUCLEOTIDE SEQUENCE</scope>
    <source>
        <strain evidence="2">CGMCC 1.12214</strain>
    </source>
</reference>
<proteinExistence type="predicted"/>
<dbReference type="InterPro" id="IPR016181">
    <property type="entry name" value="Acyl_CoA_acyltransferase"/>
</dbReference>
<protein>
    <submittedName>
        <fullName evidence="2">N-acetyltransferase</fullName>
    </submittedName>
</protein>
<dbReference type="EMBL" id="BMES01000002">
    <property type="protein sequence ID" value="GGH29162.1"/>
    <property type="molecule type" value="Genomic_DNA"/>
</dbReference>
<organism evidence="2 3">
    <name type="scientific">Alsobacter metallidurans</name>
    <dbReference type="NCBI Taxonomy" id="340221"/>
    <lineage>
        <taxon>Bacteria</taxon>
        <taxon>Pseudomonadati</taxon>
        <taxon>Pseudomonadota</taxon>
        <taxon>Alphaproteobacteria</taxon>
        <taxon>Hyphomicrobiales</taxon>
        <taxon>Alsobacteraceae</taxon>
        <taxon>Alsobacter</taxon>
    </lineage>
</organism>
<reference evidence="2" key="2">
    <citation type="submission" date="2020-09" db="EMBL/GenBank/DDBJ databases">
        <authorList>
            <person name="Sun Q."/>
            <person name="Zhou Y."/>
        </authorList>
    </citation>
    <scope>NUCLEOTIDE SEQUENCE</scope>
    <source>
        <strain evidence="2">CGMCC 1.12214</strain>
    </source>
</reference>
<keyword evidence="3" id="KW-1185">Reference proteome</keyword>
<dbReference type="PROSITE" id="PS51186">
    <property type="entry name" value="GNAT"/>
    <property type="match status" value="1"/>
</dbReference>
<sequence length="202" mass="22022">MSTQQALPDGYTVVPPGKIASVVTFLEMRRKPTLTARPAVGVQLVRLGPVDVARYKRIYRQIGERWFWFSRLSIADGDLAAILASPGVEAYAATRDGVDLGLLELDLTQPGEAEIVYFGLVDSAVGQGVGGWMMREALAIAWARPIGRCWLHTCTLDHPGAVGFYRRFGFAPFKLAVEIADDPRLTGALDPGAFPEIPLVRP</sequence>
<dbReference type="AlphaFoldDB" id="A0A917MJV3"/>
<dbReference type="Proteomes" id="UP000603912">
    <property type="component" value="Unassembled WGS sequence"/>
</dbReference>
<dbReference type="CDD" id="cd04301">
    <property type="entry name" value="NAT_SF"/>
    <property type="match status" value="1"/>
</dbReference>
<evidence type="ECO:0000313" key="2">
    <source>
        <dbReference type="EMBL" id="GGH29162.1"/>
    </source>
</evidence>
<dbReference type="GO" id="GO:0016747">
    <property type="term" value="F:acyltransferase activity, transferring groups other than amino-acyl groups"/>
    <property type="evidence" value="ECO:0007669"/>
    <property type="project" value="InterPro"/>
</dbReference>
<dbReference type="RefSeq" id="WP_188519327.1">
    <property type="nucleotide sequence ID" value="NZ_BMES01000002.1"/>
</dbReference>
<name>A0A917MJV3_9HYPH</name>
<dbReference type="Gene3D" id="3.40.630.30">
    <property type="match status" value="1"/>
</dbReference>
<comment type="caution">
    <text evidence="2">The sequence shown here is derived from an EMBL/GenBank/DDBJ whole genome shotgun (WGS) entry which is preliminary data.</text>
</comment>
<accession>A0A917MJV3</accession>
<dbReference type="SUPFAM" id="SSF55729">
    <property type="entry name" value="Acyl-CoA N-acyltransferases (Nat)"/>
    <property type="match status" value="1"/>
</dbReference>